<dbReference type="Gene3D" id="1.10.260.40">
    <property type="entry name" value="lambda repressor-like DNA-binding domains"/>
    <property type="match status" value="1"/>
</dbReference>
<dbReference type="PROSITE" id="PS50943">
    <property type="entry name" value="HTH_CROC1"/>
    <property type="match status" value="1"/>
</dbReference>
<gene>
    <name evidence="2" type="ORF">QO015_001091</name>
</gene>
<dbReference type="Pfam" id="PF13560">
    <property type="entry name" value="HTH_31"/>
    <property type="match status" value="1"/>
</dbReference>
<sequence length="264" mass="28637">MSLSQTSFGEELKEWRRRRRLSQMELAGEAGLSTRHLSFLETGRSQPSRTMVLRLAEELALPLREQNLLLVAAGYAPVHPARRLDDPGLGAAREVVRRIVGGHMPYPALAVDRHWTMLEANAAVGTLVEGVDPALLVSPVNVVRLSLHPGGLAPRIVDFPAWRGHMLRRLAHEVDLTGDAVLADLLAEMEALPRPLARERPRAGELAGIAVPLRLRHGDGELSFLSTTTVFGGPADVTLSEIAIEAFFPAGEETAARMRALAAA</sequence>
<comment type="caution">
    <text evidence="2">The sequence shown here is derived from an EMBL/GenBank/DDBJ whole genome shotgun (WGS) entry which is preliminary data.</text>
</comment>
<feature type="domain" description="HTH cro/C1-type" evidence="1">
    <location>
        <begin position="12"/>
        <end position="66"/>
    </location>
</feature>
<dbReference type="RefSeq" id="WP_266280963.1">
    <property type="nucleotide sequence ID" value="NZ_JAPKNF010000001.1"/>
</dbReference>
<dbReference type="Pfam" id="PF17765">
    <property type="entry name" value="MLTR_LBD"/>
    <property type="match status" value="1"/>
</dbReference>
<keyword evidence="3" id="KW-1185">Reference proteome</keyword>
<dbReference type="CDD" id="cd00093">
    <property type="entry name" value="HTH_XRE"/>
    <property type="match status" value="1"/>
</dbReference>
<proteinExistence type="predicted"/>
<name>A0ABU0M3F4_9HYPH</name>
<protein>
    <submittedName>
        <fullName evidence="2">Transcriptional regulator with XRE-family HTH domain</fullName>
    </submittedName>
</protein>
<reference evidence="2 3" key="1">
    <citation type="submission" date="2023-07" db="EMBL/GenBank/DDBJ databases">
        <title>Genomic Encyclopedia of Type Strains, Phase IV (KMG-IV): sequencing the most valuable type-strain genomes for metagenomic binning, comparative biology and taxonomic classification.</title>
        <authorList>
            <person name="Goeker M."/>
        </authorList>
    </citation>
    <scope>NUCLEOTIDE SEQUENCE [LARGE SCALE GENOMIC DNA]</scope>
    <source>
        <strain evidence="2 3">B1-1</strain>
    </source>
</reference>
<evidence type="ECO:0000313" key="3">
    <source>
        <dbReference type="Proteomes" id="UP001223743"/>
    </source>
</evidence>
<dbReference type="SUPFAM" id="SSF47413">
    <property type="entry name" value="lambda repressor-like DNA-binding domains"/>
    <property type="match status" value="1"/>
</dbReference>
<dbReference type="InterPro" id="IPR010982">
    <property type="entry name" value="Lambda_DNA-bd_dom_sf"/>
</dbReference>
<organism evidence="2 3">
    <name type="scientific">Kaistia geumhonensis</name>
    <dbReference type="NCBI Taxonomy" id="410839"/>
    <lineage>
        <taxon>Bacteria</taxon>
        <taxon>Pseudomonadati</taxon>
        <taxon>Pseudomonadota</taxon>
        <taxon>Alphaproteobacteria</taxon>
        <taxon>Hyphomicrobiales</taxon>
        <taxon>Kaistiaceae</taxon>
        <taxon>Kaistia</taxon>
    </lineage>
</organism>
<dbReference type="PANTHER" id="PTHR35010:SF4">
    <property type="entry name" value="BLL5781 PROTEIN"/>
    <property type="match status" value="1"/>
</dbReference>
<dbReference type="SMART" id="SM00530">
    <property type="entry name" value="HTH_XRE"/>
    <property type="match status" value="1"/>
</dbReference>
<evidence type="ECO:0000313" key="2">
    <source>
        <dbReference type="EMBL" id="MDQ0515478.1"/>
    </source>
</evidence>
<dbReference type="EMBL" id="JAUSWJ010000001">
    <property type="protein sequence ID" value="MDQ0515478.1"/>
    <property type="molecule type" value="Genomic_DNA"/>
</dbReference>
<dbReference type="InterPro" id="IPR001387">
    <property type="entry name" value="Cro/C1-type_HTH"/>
</dbReference>
<dbReference type="Gene3D" id="3.30.450.180">
    <property type="match status" value="1"/>
</dbReference>
<dbReference type="Proteomes" id="UP001223743">
    <property type="component" value="Unassembled WGS sequence"/>
</dbReference>
<accession>A0ABU0M3F4</accession>
<dbReference type="InterPro" id="IPR041413">
    <property type="entry name" value="MLTR_LBD"/>
</dbReference>
<evidence type="ECO:0000259" key="1">
    <source>
        <dbReference type="PROSITE" id="PS50943"/>
    </source>
</evidence>
<dbReference type="PANTHER" id="PTHR35010">
    <property type="entry name" value="BLL4672 PROTEIN-RELATED"/>
    <property type="match status" value="1"/>
</dbReference>